<organism evidence="6 7">
    <name type="scientific">Streptomyces coeruleorubidus</name>
    <dbReference type="NCBI Taxonomy" id="116188"/>
    <lineage>
        <taxon>Bacteria</taxon>
        <taxon>Bacillati</taxon>
        <taxon>Actinomycetota</taxon>
        <taxon>Actinomycetes</taxon>
        <taxon>Kitasatosporales</taxon>
        <taxon>Streptomycetaceae</taxon>
        <taxon>Streptomyces</taxon>
    </lineage>
</organism>
<evidence type="ECO:0000256" key="3">
    <source>
        <dbReference type="ARBA" id="ARBA00022888"/>
    </source>
</evidence>
<dbReference type="SUPFAM" id="SSF52402">
    <property type="entry name" value="Adenine nucleotide alpha hydrolases-like"/>
    <property type="match status" value="1"/>
</dbReference>
<evidence type="ECO:0000313" key="6">
    <source>
        <dbReference type="EMBL" id="QEV28045.1"/>
    </source>
</evidence>
<dbReference type="GO" id="GO:0006529">
    <property type="term" value="P:asparagine biosynthetic process"/>
    <property type="evidence" value="ECO:0007669"/>
    <property type="project" value="UniProtKB-KW"/>
</dbReference>
<dbReference type="PANTHER" id="PTHR43284">
    <property type="entry name" value="ASPARAGINE SYNTHETASE (GLUTAMINE-HYDROLYZING)"/>
    <property type="match status" value="1"/>
</dbReference>
<keyword evidence="3" id="KW-0061">Asparagine biosynthesis</keyword>
<accession>A0A5J6IH87</accession>
<name>A0A5J6IH87_STRC4</name>
<dbReference type="GO" id="GO:0004066">
    <property type="term" value="F:asparagine synthase (glutamine-hydrolyzing) activity"/>
    <property type="evidence" value="ECO:0007669"/>
    <property type="project" value="UniProtKB-EC"/>
</dbReference>
<evidence type="ECO:0000256" key="4">
    <source>
        <dbReference type="ARBA" id="ARBA00048741"/>
    </source>
</evidence>
<dbReference type="EMBL" id="CP023694">
    <property type="protein sequence ID" value="QEV28045.1"/>
    <property type="molecule type" value="Genomic_DNA"/>
</dbReference>
<comment type="pathway">
    <text evidence="1">Amino-acid biosynthesis; L-asparagine biosynthesis; L-asparagine from L-aspartate (L-Gln route): step 1/1.</text>
</comment>
<evidence type="ECO:0000259" key="5">
    <source>
        <dbReference type="Pfam" id="PF00733"/>
    </source>
</evidence>
<dbReference type="InterPro" id="IPR051786">
    <property type="entry name" value="ASN_synthetase/amidase"/>
</dbReference>
<evidence type="ECO:0000256" key="2">
    <source>
        <dbReference type="ARBA" id="ARBA00012737"/>
    </source>
</evidence>
<keyword evidence="3" id="KW-0028">Amino-acid biosynthesis</keyword>
<dbReference type="Proteomes" id="UP000326598">
    <property type="component" value="Chromosome"/>
</dbReference>
<dbReference type="EC" id="6.3.5.4" evidence="2"/>
<dbReference type="RefSeq" id="WP_150483226.1">
    <property type="nucleotide sequence ID" value="NZ_CP023694.1"/>
</dbReference>
<evidence type="ECO:0000313" key="7">
    <source>
        <dbReference type="Proteomes" id="UP000326598"/>
    </source>
</evidence>
<comment type="catalytic activity">
    <reaction evidence="4">
        <text>L-aspartate + L-glutamine + ATP + H2O = L-asparagine + L-glutamate + AMP + diphosphate + H(+)</text>
        <dbReference type="Rhea" id="RHEA:12228"/>
        <dbReference type="ChEBI" id="CHEBI:15377"/>
        <dbReference type="ChEBI" id="CHEBI:15378"/>
        <dbReference type="ChEBI" id="CHEBI:29985"/>
        <dbReference type="ChEBI" id="CHEBI:29991"/>
        <dbReference type="ChEBI" id="CHEBI:30616"/>
        <dbReference type="ChEBI" id="CHEBI:33019"/>
        <dbReference type="ChEBI" id="CHEBI:58048"/>
        <dbReference type="ChEBI" id="CHEBI:58359"/>
        <dbReference type="ChEBI" id="CHEBI:456215"/>
        <dbReference type="EC" id="6.3.5.4"/>
    </reaction>
</comment>
<dbReference type="AlphaFoldDB" id="A0A5J6IH87"/>
<evidence type="ECO:0000256" key="1">
    <source>
        <dbReference type="ARBA" id="ARBA00005187"/>
    </source>
</evidence>
<dbReference type="GeneID" id="91420414"/>
<proteinExistence type="predicted"/>
<dbReference type="Gene3D" id="3.40.50.620">
    <property type="entry name" value="HUPs"/>
    <property type="match status" value="2"/>
</dbReference>
<dbReference type="Pfam" id="PF00733">
    <property type="entry name" value="Asn_synthase"/>
    <property type="match status" value="1"/>
</dbReference>
<reference evidence="6 7" key="1">
    <citation type="submission" date="2017-09" db="EMBL/GenBank/DDBJ databases">
        <authorList>
            <person name="Lee N."/>
            <person name="Cho B.-K."/>
        </authorList>
    </citation>
    <scope>NUCLEOTIDE SEQUENCE [LARGE SCALE GENOMIC DNA]</scope>
    <source>
        <strain evidence="6 7">ATCC 13740</strain>
    </source>
</reference>
<dbReference type="KEGG" id="scoe:CP976_30655"/>
<dbReference type="InterPro" id="IPR014729">
    <property type="entry name" value="Rossmann-like_a/b/a_fold"/>
</dbReference>
<protein>
    <recommendedName>
        <fullName evidence="2">asparagine synthase (glutamine-hydrolyzing)</fullName>
        <ecNumber evidence="2">6.3.5.4</ecNumber>
    </recommendedName>
</protein>
<feature type="domain" description="Asparagine synthetase" evidence="5">
    <location>
        <begin position="207"/>
        <end position="590"/>
    </location>
</feature>
<gene>
    <name evidence="6" type="ORF">CP976_30655</name>
</gene>
<sequence>MPAFVILPDTTAAAVMRTRMSFASPQVVSHVSGRPWLVGSWSDDRITVATAGPVRVAVIGDCPISQERLTELTAAVTTVADVDKLASALPGSAHLMASVDGQVRAQGSISGLSRIFYTRIDGVHVASDRAHVLAEMVGAVVDEQSLAVRLASGLALAPPLSERCLWAGISSLAPERCLVWTRDQADEKVWWNPPAPHLSLRDGAAGVREALTGAVQDRAPAQGRVSADLSGGMDSTSLCFLAARHTPALLTLRWAEADAANDDADFAGQAIQALDRAEHLVVAQRELPSIFDTESIPVDAEQPMLTMRAAARLRHNAQLLAQRGSRRHLAGHGGDELFQPSPGYLAPLLRHHPVLALRRLRQNRALKRWSLRPALTGLLRPGTVAGWWHDQADNLHTVRPQRAPAMGWGLHAVQAQSWMTPAGVDLIRQALRLTAHQAQPLSDDLGQHQTLLAVRTTAAHYRLMARIYADVGVNLDLPYYDQRVLEAVLRVRPHEHADPRRYKPLLAEAMRGIVPPAILGRATKGEFGLDLRQGLADNLPSILNLFADSALAQRGLIDADTLRNRLLAPQRDLSMVFALEALLGCELWLRTAARPARQPREHDAPAPAP</sequence>
<dbReference type="InterPro" id="IPR001962">
    <property type="entry name" value="Asn_synthase"/>
</dbReference>
<dbReference type="PANTHER" id="PTHR43284:SF1">
    <property type="entry name" value="ASPARAGINE SYNTHETASE"/>
    <property type="match status" value="1"/>
</dbReference>